<feature type="binding site" evidence="5">
    <location>
        <position position="154"/>
    </location>
    <ligand>
        <name>NAD(+)</name>
        <dbReference type="ChEBI" id="CHEBI:57540"/>
    </ligand>
</feature>
<evidence type="ECO:0000313" key="6">
    <source>
        <dbReference type="EMBL" id="HEH34830.1"/>
    </source>
</evidence>
<feature type="binding site" evidence="5">
    <location>
        <position position="127"/>
    </location>
    <ligand>
        <name>NAD(+)</name>
        <dbReference type="ChEBI" id="CHEBI:57540"/>
    </ligand>
</feature>
<dbReference type="GO" id="GO:0019674">
    <property type="term" value="P:NAD+ metabolic process"/>
    <property type="evidence" value="ECO:0007669"/>
    <property type="project" value="InterPro"/>
</dbReference>
<dbReference type="Gene3D" id="3.40.50.10330">
    <property type="entry name" value="Probable inorganic polyphosphate/atp-NAD kinase, domain 1"/>
    <property type="match status" value="1"/>
</dbReference>
<comment type="catalytic activity">
    <reaction evidence="5">
        <text>NAD(+) + ATP = ADP + NADP(+) + H(+)</text>
        <dbReference type="Rhea" id="RHEA:18629"/>
        <dbReference type="ChEBI" id="CHEBI:15378"/>
        <dbReference type="ChEBI" id="CHEBI:30616"/>
        <dbReference type="ChEBI" id="CHEBI:57540"/>
        <dbReference type="ChEBI" id="CHEBI:58349"/>
        <dbReference type="ChEBI" id="CHEBI:456216"/>
        <dbReference type="EC" id="2.7.1.23"/>
    </reaction>
</comment>
<dbReference type="GO" id="GO:0006741">
    <property type="term" value="P:NADP+ biosynthetic process"/>
    <property type="evidence" value="ECO:0007669"/>
    <property type="project" value="UniProtKB-UniRule"/>
</dbReference>
<reference evidence="6" key="1">
    <citation type="journal article" date="2020" name="mSystems">
        <title>Genome- and Community-Level Interaction Insights into Carbon Utilization and Element Cycling Functions of Hydrothermarchaeota in Hydrothermal Sediment.</title>
        <authorList>
            <person name="Zhou Z."/>
            <person name="Liu Y."/>
            <person name="Xu W."/>
            <person name="Pan J."/>
            <person name="Luo Z.H."/>
            <person name="Li M."/>
        </authorList>
    </citation>
    <scope>NUCLEOTIDE SEQUENCE [LARGE SCALE GENOMIC DNA]</scope>
    <source>
        <strain evidence="6">SpSt-26</strain>
    </source>
</reference>
<evidence type="ECO:0000256" key="2">
    <source>
        <dbReference type="ARBA" id="ARBA00022777"/>
    </source>
</evidence>
<dbReference type="InterPro" id="IPR016064">
    <property type="entry name" value="NAD/diacylglycerol_kinase_sf"/>
</dbReference>
<protein>
    <recommendedName>
        <fullName evidence="5">NAD kinase</fullName>
        <ecNumber evidence="5">2.7.1.23</ecNumber>
    </recommendedName>
    <alternativeName>
        <fullName evidence="5">ATP-dependent NAD kinase</fullName>
    </alternativeName>
</protein>
<comment type="cofactor">
    <cofactor evidence="5">
        <name>a divalent metal cation</name>
        <dbReference type="ChEBI" id="CHEBI:60240"/>
    </cofactor>
</comment>
<dbReference type="AlphaFoldDB" id="A0A7J2TGS5"/>
<accession>A0A7J2TGS5</accession>
<name>A0A7J2TGS5_ARCFL</name>
<proteinExistence type="inferred from homology"/>
<feature type="binding site" evidence="5">
    <location>
        <begin position="157"/>
        <end position="162"/>
    </location>
    <ligand>
        <name>NAD(+)</name>
        <dbReference type="ChEBI" id="CHEBI:57540"/>
    </ligand>
</feature>
<comment type="subcellular location">
    <subcellularLocation>
        <location evidence="5">Cytoplasm</location>
    </subcellularLocation>
</comment>
<dbReference type="Gene3D" id="2.60.200.30">
    <property type="entry name" value="Probable inorganic polyphosphate/atp-NAD kinase, domain 2"/>
    <property type="match status" value="1"/>
</dbReference>
<comment type="similarity">
    <text evidence="5">Belongs to the NAD kinase family.</text>
</comment>
<dbReference type="GO" id="GO:0005524">
    <property type="term" value="F:ATP binding"/>
    <property type="evidence" value="ECO:0007669"/>
    <property type="project" value="UniProtKB-KW"/>
</dbReference>
<keyword evidence="4 5" id="KW-0520">NAD</keyword>
<dbReference type="HAMAP" id="MF_00361">
    <property type="entry name" value="NAD_kinase"/>
    <property type="match status" value="1"/>
</dbReference>
<organism evidence="6">
    <name type="scientific">Archaeoglobus fulgidus</name>
    <dbReference type="NCBI Taxonomy" id="2234"/>
    <lineage>
        <taxon>Archaea</taxon>
        <taxon>Methanobacteriati</taxon>
        <taxon>Methanobacteriota</taxon>
        <taxon>Archaeoglobi</taxon>
        <taxon>Archaeoglobales</taxon>
        <taxon>Archaeoglobaceae</taxon>
        <taxon>Archaeoglobus</taxon>
    </lineage>
</organism>
<dbReference type="PANTHER" id="PTHR20275">
    <property type="entry name" value="NAD KINASE"/>
    <property type="match status" value="1"/>
</dbReference>
<dbReference type="GO" id="GO:0003951">
    <property type="term" value="F:NAD+ kinase activity"/>
    <property type="evidence" value="ECO:0007669"/>
    <property type="project" value="UniProtKB-UniRule"/>
</dbReference>
<keyword evidence="2 5" id="KW-0418">Kinase</keyword>
<dbReference type="GO" id="GO:0046872">
    <property type="term" value="F:metal ion binding"/>
    <property type="evidence" value="ECO:0007669"/>
    <property type="project" value="UniProtKB-UniRule"/>
</dbReference>
<feature type="binding site" evidence="5">
    <location>
        <position position="181"/>
    </location>
    <ligand>
        <name>NAD(+)</name>
        <dbReference type="ChEBI" id="CHEBI:57540"/>
    </ligand>
</feature>
<evidence type="ECO:0000256" key="5">
    <source>
        <dbReference type="HAMAP-Rule" id="MF_00361"/>
    </source>
</evidence>
<keyword evidence="5" id="KW-0067">ATP-binding</keyword>
<dbReference type="EMBL" id="DSLA01000026">
    <property type="protein sequence ID" value="HEH34830.1"/>
    <property type="molecule type" value="Genomic_DNA"/>
</dbReference>
<keyword evidence="1 5" id="KW-0808">Transferase</keyword>
<feature type="binding site" evidence="5">
    <location>
        <begin position="116"/>
        <end position="117"/>
    </location>
    <ligand>
        <name>NAD(+)</name>
        <dbReference type="ChEBI" id="CHEBI:57540"/>
    </ligand>
</feature>
<evidence type="ECO:0000256" key="1">
    <source>
        <dbReference type="ARBA" id="ARBA00022679"/>
    </source>
</evidence>
<keyword evidence="5" id="KW-0547">Nucleotide-binding</keyword>
<dbReference type="Pfam" id="PF20143">
    <property type="entry name" value="NAD_kinase_C"/>
    <property type="match status" value="1"/>
</dbReference>
<comment type="caution">
    <text evidence="6">The sequence shown here is derived from an EMBL/GenBank/DDBJ whole genome shotgun (WGS) entry which is preliminary data.</text>
</comment>
<feature type="binding site" evidence="5">
    <location>
        <begin position="49"/>
        <end position="50"/>
    </location>
    <ligand>
        <name>NAD(+)</name>
        <dbReference type="ChEBI" id="CHEBI:57540"/>
    </ligand>
</feature>
<comment type="caution">
    <text evidence="5">Lacks conserved residue(s) required for the propagation of feature annotation.</text>
</comment>
<dbReference type="InterPro" id="IPR002504">
    <property type="entry name" value="NADK"/>
</dbReference>
<feature type="binding site" evidence="5">
    <location>
        <position position="144"/>
    </location>
    <ligand>
        <name>NAD(+)</name>
        <dbReference type="ChEBI" id="CHEBI:57540"/>
    </ligand>
</feature>
<keyword evidence="5" id="KW-0963">Cytoplasm</keyword>
<keyword evidence="3 5" id="KW-0521">NADP</keyword>
<dbReference type="InterPro" id="IPR017437">
    <property type="entry name" value="ATP-NAD_kinase_PpnK-typ_C"/>
</dbReference>
<dbReference type="Pfam" id="PF01513">
    <property type="entry name" value="NAD_kinase"/>
    <property type="match status" value="1"/>
</dbReference>
<evidence type="ECO:0000256" key="4">
    <source>
        <dbReference type="ARBA" id="ARBA00023027"/>
    </source>
</evidence>
<dbReference type="EC" id="2.7.1.23" evidence="5"/>
<feature type="active site" description="Proton acceptor" evidence="5">
    <location>
        <position position="49"/>
    </location>
</feature>
<gene>
    <name evidence="5" type="primary">nadK</name>
    <name evidence="6" type="ORF">ENP88_01470</name>
</gene>
<dbReference type="InterPro" id="IPR017438">
    <property type="entry name" value="ATP-NAD_kinase_N"/>
</dbReference>
<dbReference type="SUPFAM" id="SSF111331">
    <property type="entry name" value="NAD kinase/diacylglycerol kinase-like"/>
    <property type="match status" value="1"/>
</dbReference>
<comment type="function">
    <text evidence="5">Involved in the regulation of the intracellular balance of NAD and NADP, and is a key enzyme in the biosynthesis of NADP. Catalyzes specifically the phosphorylation on 2'-hydroxyl of the adenosine moiety of NAD to yield NADP.</text>
</comment>
<dbReference type="PANTHER" id="PTHR20275:SF0">
    <property type="entry name" value="NAD KINASE"/>
    <property type="match status" value="1"/>
</dbReference>
<dbReference type="GO" id="GO:0005737">
    <property type="term" value="C:cytoplasm"/>
    <property type="evidence" value="ECO:0007669"/>
    <property type="project" value="UniProtKB-SubCell"/>
</dbReference>
<sequence length="249" mass="28026">MRCAIVYKSPEHLERVSGFLKKLGVDFNVFPKPTSELEEFDFIVSIGGDGTILSILQELKKCPPIFGINIGRIGILTHARIEDFEEKLEMAIKSFEIEKFPRLNCSCESGEFLALNEVALLGKERTKLIEARIVVDSEEIDSLRCDGIVVSTQIGSTAYAFSLGGPVVDPYLDSILIVPIAPFRFGSRAYVLRGDRVVEIKAKDSIAVIDGKRVVETSRVVLRKSNYPAVFFKRVDRFKNLFYTIRRIE</sequence>
<evidence type="ECO:0000256" key="3">
    <source>
        <dbReference type="ARBA" id="ARBA00022857"/>
    </source>
</evidence>
<feature type="binding site" evidence="5">
    <location>
        <position position="146"/>
    </location>
    <ligand>
        <name>NAD(+)</name>
        <dbReference type="ChEBI" id="CHEBI:57540"/>
    </ligand>
</feature>